<sequence>MSVDIRPLDIIIVGGGLAGLAAAGYLRAQHNVTVLERWPLDFAMNTRGDYGMSIVANGYRLLAGQGVSDENLQAVPFTHLWNCGKDGSITRASPFDTTAQFGVPSVFTRRARLQAELHRFATDPTRPGTPARVLGGVTLSALDPLAGTLTTTAGESFSADLIIGADGLSSFVRGVLAPDAHPVPTGLVAYITTAPYSAIAENPALAFQSAEGVGGICVFEEGARRMLCYPCDRGEARYFQVVGYAPEDAWVGEFEKTGGAAVQDVPCARALEEFKDFAPSILGLLSHVPTVAVWRIRDIDALHNWVKGKTVLIGDAAHAVTPHVGQGCNIAIEDAEALGFLFRDVTGPAAVAERLALFEKLRMARAHHVQFSSRQIGGVLRGGQKELNAGEFDRVAFAKMTYGYGGAEAAYKAYLAAQT</sequence>
<accession>A0A166UNH5</accession>
<proteinExistence type="inferred from homology"/>
<keyword evidence="5" id="KW-0503">Monooxygenase</keyword>
<dbReference type="Pfam" id="PF13450">
    <property type="entry name" value="NAD_binding_8"/>
    <property type="match status" value="1"/>
</dbReference>
<dbReference type="PRINTS" id="PR00420">
    <property type="entry name" value="RNGMNOXGNASE"/>
</dbReference>
<dbReference type="OrthoDB" id="9993796at2759"/>
<evidence type="ECO:0000256" key="3">
    <source>
        <dbReference type="ARBA" id="ARBA00022827"/>
    </source>
</evidence>
<dbReference type="SUPFAM" id="SSF51905">
    <property type="entry name" value="FAD/NAD(P)-binding domain"/>
    <property type="match status" value="1"/>
</dbReference>
<keyword evidence="3" id="KW-0274">FAD</keyword>
<comment type="similarity">
    <text evidence="1">Belongs to the paxM FAD-dependent monooxygenase family.</text>
</comment>
<dbReference type="InterPro" id="IPR036188">
    <property type="entry name" value="FAD/NAD-bd_sf"/>
</dbReference>
<reference evidence="7 8" key="1">
    <citation type="journal article" date="2016" name="Mol. Biol. Evol.">
        <title>Comparative Genomics of Early-Diverging Mushroom-Forming Fungi Provides Insights into the Origins of Lignocellulose Decay Capabilities.</title>
        <authorList>
            <person name="Nagy L.G."/>
            <person name="Riley R."/>
            <person name="Tritt A."/>
            <person name="Adam C."/>
            <person name="Daum C."/>
            <person name="Floudas D."/>
            <person name="Sun H."/>
            <person name="Yadav J.S."/>
            <person name="Pangilinan J."/>
            <person name="Larsson K.H."/>
            <person name="Matsuura K."/>
            <person name="Barry K."/>
            <person name="Labutti K."/>
            <person name="Kuo R."/>
            <person name="Ohm R.A."/>
            <person name="Bhattacharya S.S."/>
            <person name="Shirouzu T."/>
            <person name="Yoshinaga Y."/>
            <person name="Martin F.M."/>
            <person name="Grigoriev I.V."/>
            <person name="Hibbett D.S."/>
        </authorList>
    </citation>
    <scope>NUCLEOTIDE SEQUENCE [LARGE SCALE GENOMIC DNA]</scope>
    <source>
        <strain evidence="7 8">CBS 109695</strain>
    </source>
</reference>
<keyword evidence="2" id="KW-0285">Flavoprotein</keyword>
<name>A0A166UNH5_9AGAM</name>
<dbReference type="InterPro" id="IPR050493">
    <property type="entry name" value="FAD-dep_Monooxygenase_BioMet"/>
</dbReference>
<keyword evidence="8" id="KW-1185">Reference proteome</keyword>
<dbReference type="Gene3D" id="3.50.50.60">
    <property type="entry name" value="FAD/NAD(P)-binding domain"/>
    <property type="match status" value="1"/>
</dbReference>
<dbReference type="AlphaFoldDB" id="A0A166UNH5"/>
<evidence type="ECO:0000256" key="4">
    <source>
        <dbReference type="ARBA" id="ARBA00023002"/>
    </source>
</evidence>
<organism evidence="7 8">
    <name type="scientific">Athelia psychrophila</name>
    <dbReference type="NCBI Taxonomy" id="1759441"/>
    <lineage>
        <taxon>Eukaryota</taxon>
        <taxon>Fungi</taxon>
        <taxon>Dikarya</taxon>
        <taxon>Basidiomycota</taxon>
        <taxon>Agaricomycotina</taxon>
        <taxon>Agaricomycetes</taxon>
        <taxon>Agaricomycetidae</taxon>
        <taxon>Atheliales</taxon>
        <taxon>Atheliaceae</taxon>
        <taxon>Athelia</taxon>
    </lineage>
</organism>
<evidence type="ECO:0000256" key="1">
    <source>
        <dbReference type="ARBA" id="ARBA00007992"/>
    </source>
</evidence>
<keyword evidence="4" id="KW-0560">Oxidoreductase</keyword>
<dbReference type="Pfam" id="PF01494">
    <property type="entry name" value="FAD_binding_3"/>
    <property type="match status" value="1"/>
</dbReference>
<dbReference type="GO" id="GO:0004497">
    <property type="term" value="F:monooxygenase activity"/>
    <property type="evidence" value="ECO:0007669"/>
    <property type="project" value="UniProtKB-KW"/>
</dbReference>
<dbReference type="Proteomes" id="UP000076532">
    <property type="component" value="Unassembled WGS sequence"/>
</dbReference>
<evidence type="ECO:0000256" key="2">
    <source>
        <dbReference type="ARBA" id="ARBA00022630"/>
    </source>
</evidence>
<evidence type="ECO:0000259" key="6">
    <source>
        <dbReference type="Pfam" id="PF01494"/>
    </source>
</evidence>
<protein>
    <submittedName>
        <fullName evidence="7">FAD/NAD(P)-binding domain-containing protein</fullName>
    </submittedName>
</protein>
<dbReference type="GO" id="GO:0071949">
    <property type="term" value="F:FAD binding"/>
    <property type="evidence" value="ECO:0007669"/>
    <property type="project" value="InterPro"/>
</dbReference>
<dbReference type="EMBL" id="KV417488">
    <property type="protein sequence ID" value="KZP31866.1"/>
    <property type="molecule type" value="Genomic_DNA"/>
</dbReference>
<evidence type="ECO:0000256" key="5">
    <source>
        <dbReference type="ARBA" id="ARBA00023033"/>
    </source>
</evidence>
<dbReference type="STRING" id="436010.A0A166UNH5"/>
<dbReference type="InterPro" id="IPR002938">
    <property type="entry name" value="FAD-bd"/>
</dbReference>
<dbReference type="PANTHER" id="PTHR13789:SF314">
    <property type="entry name" value="FAD-BINDING DOMAIN-CONTAINING PROTEIN"/>
    <property type="match status" value="1"/>
</dbReference>
<feature type="domain" description="FAD-binding" evidence="6">
    <location>
        <begin position="154"/>
        <end position="369"/>
    </location>
</feature>
<evidence type="ECO:0000313" key="8">
    <source>
        <dbReference type="Proteomes" id="UP000076532"/>
    </source>
</evidence>
<dbReference type="PANTHER" id="PTHR13789">
    <property type="entry name" value="MONOOXYGENASE"/>
    <property type="match status" value="1"/>
</dbReference>
<gene>
    <name evidence="7" type="ORF">FIBSPDRAFT_813580</name>
</gene>
<evidence type="ECO:0000313" key="7">
    <source>
        <dbReference type="EMBL" id="KZP31866.1"/>
    </source>
</evidence>